<name>A0ABU0YXY8_9MICO</name>
<evidence type="ECO:0000256" key="1">
    <source>
        <dbReference type="ARBA" id="ARBA00001726"/>
    </source>
</evidence>
<dbReference type="InterPro" id="IPR050197">
    <property type="entry name" value="Aldolase_class_II_sugar_metab"/>
</dbReference>
<gene>
    <name evidence="9" type="ORF">Q9R08_00600</name>
</gene>
<proteinExistence type="inferred from homology"/>
<evidence type="ECO:0000256" key="6">
    <source>
        <dbReference type="ARBA" id="ARBA00022833"/>
    </source>
</evidence>
<dbReference type="InterPro" id="IPR001303">
    <property type="entry name" value="Aldolase_II/adducin_N"/>
</dbReference>
<dbReference type="EMBL" id="JAVFWO010000001">
    <property type="protein sequence ID" value="MDQ7876464.1"/>
    <property type="molecule type" value="Genomic_DNA"/>
</dbReference>
<dbReference type="PANTHER" id="PTHR22789">
    <property type="entry name" value="FUCULOSE PHOSPHATE ALDOLASE"/>
    <property type="match status" value="1"/>
</dbReference>
<dbReference type="Pfam" id="PF00596">
    <property type="entry name" value="Aldolase_II"/>
    <property type="match status" value="1"/>
</dbReference>
<comment type="caution">
    <text evidence="9">The sequence shown here is derived from an EMBL/GenBank/DDBJ whole genome shotgun (WGS) entry which is preliminary data.</text>
</comment>
<dbReference type="PANTHER" id="PTHR22789:SF8">
    <property type="entry name" value="L-RIBULOSE-5-PHOSPHATE 4-EPIMERASE SGBE"/>
    <property type="match status" value="1"/>
</dbReference>
<keyword evidence="10" id="KW-1185">Reference proteome</keyword>
<dbReference type="Proteomes" id="UP001235133">
    <property type="component" value="Unassembled WGS sequence"/>
</dbReference>
<accession>A0ABU0YXY8</accession>
<dbReference type="EC" id="5.1.3.4" evidence="4"/>
<evidence type="ECO:0000256" key="4">
    <source>
        <dbReference type="ARBA" id="ARBA00013186"/>
    </source>
</evidence>
<evidence type="ECO:0000313" key="10">
    <source>
        <dbReference type="Proteomes" id="UP001235133"/>
    </source>
</evidence>
<comment type="cofactor">
    <cofactor evidence="2">
        <name>Zn(2+)</name>
        <dbReference type="ChEBI" id="CHEBI:29105"/>
    </cofactor>
</comment>
<organism evidence="9 10">
    <name type="scientific">Microbacterium psychrotolerans</name>
    <dbReference type="NCBI Taxonomy" id="3068321"/>
    <lineage>
        <taxon>Bacteria</taxon>
        <taxon>Bacillati</taxon>
        <taxon>Actinomycetota</taxon>
        <taxon>Actinomycetes</taxon>
        <taxon>Micrococcales</taxon>
        <taxon>Microbacteriaceae</taxon>
        <taxon>Microbacterium</taxon>
    </lineage>
</organism>
<feature type="region of interest" description="Disordered" evidence="7">
    <location>
        <begin position="235"/>
        <end position="266"/>
    </location>
</feature>
<evidence type="ECO:0000256" key="7">
    <source>
        <dbReference type="SAM" id="MobiDB-lite"/>
    </source>
</evidence>
<dbReference type="SUPFAM" id="SSF53639">
    <property type="entry name" value="AraD/HMP-PK domain-like"/>
    <property type="match status" value="1"/>
</dbReference>
<keyword evidence="6" id="KW-0862">Zinc</keyword>
<feature type="domain" description="Class II aldolase/adducin N-terminal" evidence="8">
    <location>
        <begin position="28"/>
        <end position="209"/>
    </location>
</feature>
<evidence type="ECO:0000256" key="3">
    <source>
        <dbReference type="ARBA" id="ARBA00010037"/>
    </source>
</evidence>
<evidence type="ECO:0000313" key="9">
    <source>
        <dbReference type="EMBL" id="MDQ7876464.1"/>
    </source>
</evidence>
<dbReference type="InterPro" id="IPR036409">
    <property type="entry name" value="Aldolase_II/adducin_N_sf"/>
</dbReference>
<evidence type="ECO:0000256" key="2">
    <source>
        <dbReference type="ARBA" id="ARBA00001947"/>
    </source>
</evidence>
<feature type="compositionally biased region" description="Low complexity" evidence="7">
    <location>
        <begin position="236"/>
        <end position="250"/>
    </location>
</feature>
<reference evidence="9 10" key="1">
    <citation type="submission" date="2023-08" db="EMBL/GenBank/DDBJ databases">
        <title>Microbacterium psychrotolerans sp. nov., a psychrotolerant bacterium isolated from soil in Heilongjiang Province, China.</title>
        <authorList>
            <person name="An P."/>
            <person name="Zhao D."/>
            <person name="Xiang H."/>
        </authorList>
    </citation>
    <scope>NUCLEOTIDE SEQUENCE [LARGE SCALE GENOMIC DNA]</scope>
    <source>
        <strain evidence="9 10">QXD-8</strain>
    </source>
</reference>
<evidence type="ECO:0000256" key="5">
    <source>
        <dbReference type="ARBA" id="ARBA00022723"/>
    </source>
</evidence>
<dbReference type="SMART" id="SM01007">
    <property type="entry name" value="Aldolase_II"/>
    <property type="match status" value="1"/>
</dbReference>
<keyword evidence="5" id="KW-0479">Metal-binding</keyword>
<comment type="catalytic activity">
    <reaction evidence="1">
        <text>L-ribulose 5-phosphate = D-xylulose 5-phosphate</text>
        <dbReference type="Rhea" id="RHEA:22368"/>
        <dbReference type="ChEBI" id="CHEBI:57737"/>
        <dbReference type="ChEBI" id="CHEBI:58226"/>
        <dbReference type="EC" id="5.1.3.4"/>
    </reaction>
</comment>
<comment type="similarity">
    <text evidence="3">Belongs to the aldolase class II family. AraD/FucA subfamily.</text>
</comment>
<protein>
    <recommendedName>
        <fullName evidence="4">L-ribulose-5-phosphate 4-epimerase</fullName>
        <ecNumber evidence="4">5.1.3.4</ecNumber>
    </recommendedName>
</protein>
<sequence>MTHGRDAELRERYVSGVRTEVAIARTRADVAAAHAELAQAGAMHAAGGAASGRIPGVDLFVISPAGIRVQDVAPENLVLCDFDGAIVEGTPGSEGRPSGEHALHARVYAAQPDVAGIVSSASPFASAWAVRAEEIPCVLSSIAEQFGGAVPLAPGEDDDDAGRAVAKLLAETHARAVLLRRRGVLAVGAGVEEAVTLAAFTEEIARIVHLAREQGPVEPLASDVIDRLYQTRQADAAGAAGPRAAASSPRTSKSTTEYRSKTKTSR</sequence>
<dbReference type="Gene3D" id="3.40.225.10">
    <property type="entry name" value="Class II aldolase/adducin N-terminal domain"/>
    <property type="match status" value="1"/>
</dbReference>
<evidence type="ECO:0000259" key="8">
    <source>
        <dbReference type="SMART" id="SM01007"/>
    </source>
</evidence>
<dbReference type="RefSeq" id="WP_308865860.1">
    <property type="nucleotide sequence ID" value="NZ_JAVFWO010000001.1"/>
</dbReference>